<keyword evidence="1" id="KW-1133">Transmembrane helix</keyword>
<sequence>MTSKQLLYVVIFTFIVAIIWVASNITHAQRDVQIPPETKQLMEPIDPNFDQEVLNEL</sequence>
<feature type="transmembrane region" description="Helical" evidence="1">
    <location>
        <begin position="6"/>
        <end position="25"/>
    </location>
</feature>
<protein>
    <submittedName>
        <fullName evidence="2">Uncharacterized protein</fullName>
    </submittedName>
</protein>
<name>A0A0G1CZI0_9BACT</name>
<accession>A0A0G1CZI0</accession>
<keyword evidence="1" id="KW-0812">Transmembrane</keyword>
<organism evidence="2 3">
    <name type="scientific">Candidatus Daviesbacteria bacterium GW2011_GWA1_42_6</name>
    <dbReference type="NCBI Taxonomy" id="1618420"/>
    <lineage>
        <taxon>Bacteria</taxon>
        <taxon>Candidatus Daviesiibacteriota</taxon>
    </lineage>
</organism>
<gene>
    <name evidence="2" type="ORF">UV33_C0040G0007</name>
</gene>
<dbReference type="AlphaFoldDB" id="A0A0G1CZI0"/>
<evidence type="ECO:0000313" key="3">
    <source>
        <dbReference type="Proteomes" id="UP000034135"/>
    </source>
</evidence>
<reference evidence="2 3" key="1">
    <citation type="journal article" date="2015" name="Nature">
        <title>rRNA introns, odd ribosomes, and small enigmatic genomes across a large radiation of phyla.</title>
        <authorList>
            <person name="Brown C.T."/>
            <person name="Hug L.A."/>
            <person name="Thomas B.C."/>
            <person name="Sharon I."/>
            <person name="Castelle C.J."/>
            <person name="Singh A."/>
            <person name="Wilkins M.J."/>
            <person name="Williams K.H."/>
            <person name="Banfield J.F."/>
        </authorList>
    </citation>
    <scope>NUCLEOTIDE SEQUENCE [LARGE SCALE GENOMIC DNA]</scope>
</reference>
<evidence type="ECO:0000256" key="1">
    <source>
        <dbReference type="SAM" id="Phobius"/>
    </source>
</evidence>
<keyword evidence="1" id="KW-0472">Membrane</keyword>
<evidence type="ECO:0000313" key="2">
    <source>
        <dbReference type="EMBL" id="KKS64016.1"/>
    </source>
</evidence>
<dbReference type="EMBL" id="LCEB01000040">
    <property type="protein sequence ID" value="KKS64016.1"/>
    <property type="molecule type" value="Genomic_DNA"/>
</dbReference>
<dbReference type="Proteomes" id="UP000034135">
    <property type="component" value="Unassembled WGS sequence"/>
</dbReference>
<proteinExistence type="predicted"/>
<comment type="caution">
    <text evidence="2">The sequence shown here is derived from an EMBL/GenBank/DDBJ whole genome shotgun (WGS) entry which is preliminary data.</text>
</comment>